<keyword evidence="1" id="KW-0472">Membrane</keyword>
<reference evidence="2 3" key="1">
    <citation type="submission" date="2024-04" db="EMBL/GenBank/DDBJ databases">
        <title>WGS of bacteria from Torrens River.</title>
        <authorList>
            <person name="Wyrsch E.R."/>
            <person name="Drigo B."/>
        </authorList>
    </citation>
    <scope>NUCLEOTIDE SEQUENCE [LARGE SCALE GENOMIC DNA]</scope>
    <source>
        <strain evidence="2 3">TWI391</strain>
    </source>
</reference>
<dbReference type="RefSeq" id="WP_315399009.1">
    <property type="nucleotide sequence ID" value="NZ_JBDJLH010000001.1"/>
</dbReference>
<keyword evidence="1" id="KW-1133">Transmembrane helix</keyword>
<sequence length="156" mass="18026">MKKSKLKLLSSTAFVAMTLFAFTLIQTYWSMGKLADQTSSGCLDCSFIYDACLISLCNAIILTLLFLLIAKIKRNRYQIAVEFVLLTSFWFFWNYSIFVDRESSWSTYSFDEEIYYTVYLSLLPVLVTATLTLMTIHHQVIRSKFRGQKKVTSTTP</sequence>
<name>A0ABV0BNQ4_9SPHI</name>
<evidence type="ECO:0000256" key="1">
    <source>
        <dbReference type="SAM" id="Phobius"/>
    </source>
</evidence>
<keyword evidence="3" id="KW-1185">Reference proteome</keyword>
<gene>
    <name evidence="2" type="ORF">ABE541_03915</name>
</gene>
<proteinExistence type="predicted"/>
<comment type="caution">
    <text evidence="2">The sequence shown here is derived from an EMBL/GenBank/DDBJ whole genome shotgun (WGS) entry which is preliminary data.</text>
</comment>
<evidence type="ECO:0000313" key="3">
    <source>
        <dbReference type="Proteomes" id="UP001409291"/>
    </source>
</evidence>
<feature type="transmembrane region" description="Helical" evidence="1">
    <location>
        <begin position="47"/>
        <end position="70"/>
    </location>
</feature>
<organism evidence="2 3">
    <name type="scientific">Sphingobacterium kitahiroshimense</name>
    <dbReference type="NCBI Taxonomy" id="470446"/>
    <lineage>
        <taxon>Bacteria</taxon>
        <taxon>Pseudomonadati</taxon>
        <taxon>Bacteroidota</taxon>
        <taxon>Sphingobacteriia</taxon>
        <taxon>Sphingobacteriales</taxon>
        <taxon>Sphingobacteriaceae</taxon>
        <taxon>Sphingobacterium</taxon>
    </lineage>
</organism>
<dbReference type="Proteomes" id="UP001409291">
    <property type="component" value="Unassembled WGS sequence"/>
</dbReference>
<feature type="transmembrane region" description="Helical" evidence="1">
    <location>
        <begin position="116"/>
        <end position="136"/>
    </location>
</feature>
<feature type="transmembrane region" description="Helical" evidence="1">
    <location>
        <begin position="77"/>
        <end position="96"/>
    </location>
</feature>
<evidence type="ECO:0000313" key="2">
    <source>
        <dbReference type="EMBL" id="MEN5376400.1"/>
    </source>
</evidence>
<protein>
    <submittedName>
        <fullName evidence="2">Uncharacterized protein</fullName>
    </submittedName>
</protein>
<keyword evidence="1" id="KW-0812">Transmembrane</keyword>
<accession>A0ABV0BNQ4</accession>
<dbReference type="EMBL" id="JBDJNQ010000001">
    <property type="protein sequence ID" value="MEN5376400.1"/>
    <property type="molecule type" value="Genomic_DNA"/>
</dbReference>